<dbReference type="InterPro" id="IPR039537">
    <property type="entry name" value="Retrotran_Ty1/copia-like"/>
</dbReference>
<feature type="compositionally biased region" description="Basic residues" evidence="12">
    <location>
        <begin position="971"/>
        <end position="980"/>
    </location>
</feature>
<evidence type="ECO:0000256" key="7">
    <source>
        <dbReference type="ARBA" id="ARBA00022918"/>
    </source>
</evidence>
<sequence length="1126" mass="126571">MTEITRKKMNAKMNDPECVTRKVNIVPHDYSKENFLATFTHQKQLTPKQIFWSNDLIKLKSKALKKRTTVSRPIKALTVITPTGLTEGEMGFEQTKECYLKEVIPFFKTLKDNFKGIQKALTKEIKEMKDVFKELEAEVTQYAVDRKHDAIERKNLLIANDNLIAECLSKEVFSVATNSELNVTALTTKNVNLKAQTLEKVNSVSKDQVKPKVLARGKHAIDVEPIVPRLRNNRDTHLDYLRHLKKSVETIRDILEEAKVVRPLDRSIISTCRYTKHSQELSEYAIGTCPQGSQQQAKQLAHIPLIRKKQVTFAKQSDQSDSNTYQHVVTVKPQKTNVPVPPSTGVNSCPNANGSQPKSNFKPNRISLAKGVNKLPVEDQPRTNMSHLRTSNHFDSSSYLKRCSKHLTGDLSRLMNFVKKFIRTVRFGNDHFGAIMGYEDYVTGDSVISRTVPITPQQNGVVERRNRTLVEAARTMLIFSKASMFLWAEAVATACYTQNRSLIHTRHHKTPYEPMHNKKPDLTFFRVFGALCYPTNDSEDLGKLQPTADTGFIGYAPSRKGPVPPAQAVQAPVNSASTPSSTTIDQDVPSPILSKVKPKNFKSAVTEDCWFQAMQDDIYEFDRLQVWELVPPPDCVMIIALKWIYKVKLDEYGDVLKNKARNMTIYQMDVKTAFLNGELKEEVYVSQPEGFVYPDHPTHVYRLKKALYGLKQAPRAWYQASPTKKHLEALKRVFRYLKGTINWGLWYPKDTAIALTAYADADLAGVKTHKEVHPKVLSSLAINWSKHFDICHHFIREQVERGVVELYFMTTDYQLADIFSKALPRQQFEFILPRLGPLLLPPPYHQFTSSSSGIRSNMTRKLDATGVSWMNSGQTESVSAYNREEESHSDCDPKHPVYQTNYPSPSEEAQFNEKGTKREVFGMPIPGSLITADIQEASYYQEYLANVAKHIRYLAGETGSDQDSPALKPTKPARKPKKTTPKAPSRPSNVAESVAKDEPAKEPHVVAEDTDLQKALEKSIKTAYVAAPRGSLPPVVIREPESGKYQSFLEVPGKGKAKVTEEQVAHDLLIRQRGGIKKVVLGADEGGQDECQAGPDPGAQVEGQTKSDVGAQDKGQAGSNPIILKQ</sequence>
<dbReference type="GO" id="GO:0003887">
    <property type="term" value="F:DNA-directed DNA polymerase activity"/>
    <property type="evidence" value="ECO:0007669"/>
    <property type="project" value="UniProtKB-KW"/>
</dbReference>
<evidence type="ECO:0000256" key="5">
    <source>
        <dbReference type="ARBA" id="ARBA00022842"/>
    </source>
</evidence>
<dbReference type="InterPro" id="IPR013103">
    <property type="entry name" value="RVT_2"/>
</dbReference>
<dbReference type="Pfam" id="PF07727">
    <property type="entry name" value="RVT_2"/>
    <property type="match status" value="1"/>
</dbReference>
<feature type="region of interest" description="Disordered" evidence="12">
    <location>
        <begin position="335"/>
        <end position="363"/>
    </location>
</feature>
<proteinExistence type="predicted"/>
<keyword evidence="10" id="KW-0511">Multifunctional enzyme</keyword>
<keyword evidence="5" id="KW-0460">Magnesium</keyword>
<feature type="region of interest" description="Disordered" evidence="12">
    <location>
        <begin position="1086"/>
        <end position="1126"/>
    </location>
</feature>
<dbReference type="GO" id="GO:0003964">
    <property type="term" value="F:RNA-directed DNA polymerase activity"/>
    <property type="evidence" value="ECO:0007669"/>
    <property type="project" value="UniProtKB-KW"/>
</dbReference>
<name>A0A6L2MVX5_TANCI</name>
<dbReference type="GO" id="GO:0004519">
    <property type="term" value="F:endonuclease activity"/>
    <property type="evidence" value="ECO:0007669"/>
    <property type="project" value="UniProtKB-KW"/>
</dbReference>
<evidence type="ECO:0000259" key="13">
    <source>
        <dbReference type="PROSITE" id="PS50994"/>
    </source>
</evidence>
<evidence type="ECO:0000256" key="9">
    <source>
        <dbReference type="ARBA" id="ARBA00023172"/>
    </source>
</evidence>
<feature type="compositionally biased region" description="Polar residues" evidence="12">
    <location>
        <begin position="574"/>
        <end position="585"/>
    </location>
</feature>
<dbReference type="AlphaFoldDB" id="A0A6L2MVX5"/>
<feature type="domain" description="Integrase catalytic" evidence="13">
    <location>
        <begin position="451"/>
        <end position="519"/>
    </location>
</feature>
<dbReference type="GO" id="GO:0003676">
    <property type="term" value="F:nucleic acid binding"/>
    <property type="evidence" value="ECO:0007669"/>
    <property type="project" value="InterPro"/>
</dbReference>
<dbReference type="InterPro" id="IPR036397">
    <property type="entry name" value="RNaseH_sf"/>
</dbReference>
<dbReference type="GO" id="GO:0006310">
    <property type="term" value="P:DNA recombination"/>
    <property type="evidence" value="ECO:0007669"/>
    <property type="project" value="UniProtKB-KW"/>
</dbReference>
<feature type="compositionally biased region" description="Polar residues" evidence="12">
    <location>
        <begin position="344"/>
        <end position="362"/>
    </location>
</feature>
<keyword evidence="7" id="KW-0695">RNA-directed DNA polymerase</keyword>
<keyword evidence="8" id="KW-0808">Transferase</keyword>
<accession>A0A6L2MVX5</accession>
<dbReference type="Gene3D" id="3.30.420.10">
    <property type="entry name" value="Ribonuclease H-like superfamily/Ribonuclease H"/>
    <property type="match status" value="1"/>
</dbReference>
<keyword evidence="9" id="KW-0233">DNA recombination</keyword>
<dbReference type="InterPro" id="IPR043502">
    <property type="entry name" value="DNA/RNA_pol_sf"/>
</dbReference>
<keyword evidence="1" id="KW-0540">Nuclease</keyword>
<dbReference type="GO" id="GO:0016787">
    <property type="term" value="F:hydrolase activity"/>
    <property type="evidence" value="ECO:0007669"/>
    <property type="project" value="UniProtKB-KW"/>
</dbReference>
<dbReference type="PROSITE" id="PS50994">
    <property type="entry name" value="INTEGRASE"/>
    <property type="match status" value="1"/>
</dbReference>
<comment type="caution">
    <text evidence="14">The sequence shown here is derived from an EMBL/GenBank/DDBJ whole genome shotgun (WGS) entry which is preliminary data.</text>
</comment>
<reference evidence="14" key="1">
    <citation type="journal article" date="2019" name="Sci. Rep.">
        <title>Draft genome of Tanacetum cinerariifolium, the natural source of mosquito coil.</title>
        <authorList>
            <person name="Yamashiro T."/>
            <person name="Shiraishi A."/>
            <person name="Satake H."/>
            <person name="Nakayama K."/>
        </authorList>
    </citation>
    <scope>NUCLEOTIDE SEQUENCE</scope>
</reference>
<feature type="compositionally biased region" description="Basic and acidic residues" evidence="12">
    <location>
        <begin position="994"/>
        <end position="1009"/>
    </location>
</feature>
<feature type="region of interest" description="Disordered" evidence="12">
    <location>
        <begin position="957"/>
        <end position="1009"/>
    </location>
</feature>
<keyword evidence="3" id="KW-0255">Endonuclease</keyword>
<evidence type="ECO:0000256" key="2">
    <source>
        <dbReference type="ARBA" id="ARBA00022723"/>
    </source>
</evidence>
<gene>
    <name evidence="14" type="ORF">Tci_048392</name>
</gene>
<evidence type="ECO:0000256" key="12">
    <source>
        <dbReference type="SAM" id="MobiDB-lite"/>
    </source>
</evidence>
<dbReference type="SUPFAM" id="SSF56672">
    <property type="entry name" value="DNA/RNA polymerases"/>
    <property type="match status" value="1"/>
</dbReference>
<evidence type="ECO:0000256" key="8">
    <source>
        <dbReference type="ARBA" id="ARBA00022932"/>
    </source>
</evidence>
<evidence type="ECO:0000256" key="11">
    <source>
        <dbReference type="SAM" id="Coils"/>
    </source>
</evidence>
<evidence type="ECO:0000313" key="14">
    <source>
        <dbReference type="EMBL" id="GEU76414.1"/>
    </source>
</evidence>
<keyword evidence="4" id="KW-0378">Hydrolase</keyword>
<evidence type="ECO:0000256" key="6">
    <source>
        <dbReference type="ARBA" id="ARBA00022908"/>
    </source>
</evidence>
<dbReference type="PANTHER" id="PTHR42648">
    <property type="entry name" value="TRANSPOSASE, PUTATIVE-RELATED"/>
    <property type="match status" value="1"/>
</dbReference>
<dbReference type="GO" id="GO:0046872">
    <property type="term" value="F:metal ion binding"/>
    <property type="evidence" value="ECO:0007669"/>
    <property type="project" value="UniProtKB-KW"/>
</dbReference>
<protein>
    <recommendedName>
        <fullName evidence="13">Integrase catalytic domain-containing protein</fullName>
    </recommendedName>
</protein>
<dbReference type="PANTHER" id="PTHR42648:SF11">
    <property type="entry name" value="TRANSPOSON TY4-P GAG-POL POLYPROTEIN"/>
    <property type="match status" value="1"/>
</dbReference>
<keyword evidence="8" id="KW-0239">DNA-directed DNA polymerase</keyword>
<evidence type="ECO:0000256" key="4">
    <source>
        <dbReference type="ARBA" id="ARBA00022801"/>
    </source>
</evidence>
<organism evidence="14">
    <name type="scientific">Tanacetum cinerariifolium</name>
    <name type="common">Dalmatian daisy</name>
    <name type="synonym">Chrysanthemum cinerariifolium</name>
    <dbReference type="NCBI Taxonomy" id="118510"/>
    <lineage>
        <taxon>Eukaryota</taxon>
        <taxon>Viridiplantae</taxon>
        <taxon>Streptophyta</taxon>
        <taxon>Embryophyta</taxon>
        <taxon>Tracheophyta</taxon>
        <taxon>Spermatophyta</taxon>
        <taxon>Magnoliopsida</taxon>
        <taxon>eudicotyledons</taxon>
        <taxon>Gunneridae</taxon>
        <taxon>Pentapetalae</taxon>
        <taxon>asterids</taxon>
        <taxon>campanulids</taxon>
        <taxon>Asterales</taxon>
        <taxon>Asteraceae</taxon>
        <taxon>Asteroideae</taxon>
        <taxon>Anthemideae</taxon>
        <taxon>Anthemidinae</taxon>
        <taxon>Tanacetum</taxon>
    </lineage>
</organism>
<dbReference type="SUPFAM" id="SSF53098">
    <property type="entry name" value="Ribonuclease H-like"/>
    <property type="match status" value="1"/>
</dbReference>
<evidence type="ECO:0000256" key="3">
    <source>
        <dbReference type="ARBA" id="ARBA00022759"/>
    </source>
</evidence>
<feature type="compositionally biased region" description="Basic and acidic residues" evidence="12">
    <location>
        <begin position="882"/>
        <end position="895"/>
    </location>
</feature>
<feature type="region of interest" description="Disordered" evidence="12">
    <location>
        <begin position="873"/>
        <end position="913"/>
    </location>
</feature>
<feature type="region of interest" description="Disordered" evidence="12">
    <location>
        <begin position="564"/>
        <end position="589"/>
    </location>
</feature>
<feature type="compositionally biased region" description="Polar residues" evidence="12">
    <location>
        <begin position="898"/>
        <end position="909"/>
    </location>
</feature>
<keyword evidence="6" id="KW-0229">DNA integration</keyword>
<keyword evidence="8" id="KW-0548">Nucleotidyltransferase</keyword>
<feature type="coiled-coil region" evidence="11">
    <location>
        <begin position="118"/>
        <end position="145"/>
    </location>
</feature>
<evidence type="ECO:0000256" key="10">
    <source>
        <dbReference type="ARBA" id="ARBA00023268"/>
    </source>
</evidence>
<dbReference type="EMBL" id="BKCJ010007276">
    <property type="protein sequence ID" value="GEU76414.1"/>
    <property type="molecule type" value="Genomic_DNA"/>
</dbReference>
<dbReference type="InterPro" id="IPR001584">
    <property type="entry name" value="Integrase_cat-core"/>
</dbReference>
<keyword evidence="2" id="KW-0479">Metal-binding</keyword>
<evidence type="ECO:0000256" key="1">
    <source>
        <dbReference type="ARBA" id="ARBA00022722"/>
    </source>
</evidence>
<dbReference type="GO" id="GO:0015074">
    <property type="term" value="P:DNA integration"/>
    <property type="evidence" value="ECO:0007669"/>
    <property type="project" value="UniProtKB-KW"/>
</dbReference>
<dbReference type="InterPro" id="IPR012337">
    <property type="entry name" value="RNaseH-like_sf"/>
</dbReference>
<keyword evidence="11" id="KW-0175">Coiled coil</keyword>